<dbReference type="OrthoDB" id="20872at2759"/>
<dbReference type="Proteomes" id="UP000277580">
    <property type="component" value="Unassembled WGS sequence"/>
</dbReference>
<dbReference type="EMBL" id="ML119263">
    <property type="protein sequence ID" value="RPB06613.1"/>
    <property type="molecule type" value="Genomic_DNA"/>
</dbReference>
<keyword evidence="3" id="KW-1185">Reference proteome</keyword>
<name>A0A3N4K869_9PEZI</name>
<gene>
    <name evidence="2" type="ORF">P167DRAFT_83451</name>
</gene>
<feature type="region of interest" description="Disordered" evidence="1">
    <location>
        <begin position="251"/>
        <end position="291"/>
    </location>
</feature>
<proteinExistence type="predicted"/>
<accession>A0A3N4K869</accession>
<feature type="compositionally biased region" description="Basic and acidic residues" evidence="1">
    <location>
        <begin position="257"/>
        <end position="269"/>
    </location>
</feature>
<feature type="compositionally biased region" description="Polar residues" evidence="1">
    <location>
        <begin position="25"/>
        <end position="34"/>
    </location>
</feature>
<dbReference type="STRING" id="1392247.A0A3N4K869"/>
<evidence type="ECO:0008006" key="4">
    <source>
        <dbReference type="Google" id="ProtNLM"/>
    </source>
</evidence>
<evidence type="ECO:0000313" key="2">
    <source>
        <dbReference type="EMBL" id="RPB06613.1"/>
    </source>
</evidence>
<feature type="region of interest" description="Disordered" evidence="1">
    <location>
        <begin position="25"/>
        <end position="45"/>
    </location>
</feature>
<protein>
    <recommendedName>
        <fullName evidence="4">C2H2-type domain-containing protein</fullName>
    </recommendedName>
</protein>
<reference evidence="2 3" key="1">
    <citation type="journal article" date="2018" name="Nat. Ecol. Evol.">
        <title>Pezizomycetes genomes reveal the molecular basis of ectomycorrhizal truffle lifestyle.</title>
        <authorList>
            <person name="Murat C."/>
            <person name="Payen T."/>
            <person name="Noel B."/>
            <person name="Kuo A."/>
            <person name="Morin E."/>
            <person name="Chen J."/>
            <person name="Kohler A."/>
            <person name="Krizsan K."/>
            <person name="Balestrini R."/>
            <person name="Da Silva C."/>
            <person name="Montanini B."/>
            <person name="Hainaut M."/>
            <person name="Levati E."/>
            <person name="Barry K.W."/>
            <person name="Belfiori B."/>
            <person name="Cichocki N."/>
            <person name="Clum A."/>
            <person name="Dockter R.B."/>
            <person name="Fauchery L."/>
            <person name="Guy J."/>
            <person name="Iotti M."/>
            <person name="Le Tacon F."/>
            <person name="Lindquist E.A."/>
            <person name="Lipzen A."/>
            <person name="Malagnac F."/>
            <person name="Mello A."/>
            <person name="Molinier V."/>
            <person name="Miyauchi S."/>
            <person name="Poulain J."/>
            <person name="Riccioni C."/>
            <person name="Rubini A."/>
            <person name="Sitrit Y."/>
            <person name="Splivallo R."/>
            <person name="Traeger S."/>
            <person name="Wang M."/>
            <person name="Zifcakova L."/>
            <person name="Wipf D."/>
            <person name="Zambonelli A."/>
            <person name="Paolocci F."/>
            <person name="Nowrousian M."/>
            <person name="Ottonello S."/>
            <person name="Baldrian P."/>
            <person name="Spatafora J.W."/>
            <person name="Henrissat B."/>
            <person name="Nagy L.G."/>
            <person name="Aury J.M."/>
            <person name="Wincker P."/>
            <person name="Grigoriev I.V."/>
            <person name="Bonfante P."/>
            <person name="Martin F.M."/>
        </authorList>
    </citation>
    <scope>NUCLEOTIDE SEQUENCE [LARGE SCALE GENOMIC DNA]</scope>
    <source>
        <strain evidence="2 3">CCBAS932</strain>
    </source>
</reference>
<evidence type="ECO:0000256" key="1">
    <source>
        <dbReference type="SAM" id="MobiDB-lite"/>
    </source>
</evidence>
<organism evidence="2 3">
    <name type="scientific">Morchella conica CCBAS932</name>
    <dbReference type="NCBI Taxonomy" id="1392247"/>
    <lineage>
        <taxon>Eukaryota</taxon>
        <taxon>Fungi</taxon>
        <taxon>Dikarya</taxon>
        <taxon>Ascomycota</taxon>
        <taxon>Pezizomycotina</taxon>
        <taxon>Pezizomycetes</taxon>
        <taxon>Pezizales</taxon>
        <taxon>Morchellaceae</taxon>
        <taxon>Morchella</taxon>
    </lineage>
</organism>
<dbReference type="PANTHER" id="PTHR35391">
    <property type="entry name" value="C2H2-TYPE DOMAIN-CONTAINING PROTEIN-RELATED"/>
    <property type="match status" value="1"/>
</dbReference>
<dbReference type="PANTHER" id="PTHR35391:SF7">
    <property type="entry name" value="C2H2-TYPE DOMAIN-CONTAINING PROTEIN"/>
    <property type="match status" value="1"/>
</dbReference>
<feature type="compositionally biased region" description="Basic and acidic residues" evidence="1">
    <location>
        <begin position="282"/>
        <end position="291"/>
    </location>
</feature>
<feature type="region of interest" description="Disordered" evidence="1">
    <location>
        <begin position="169"/>
        <end position="192"/>
    </location>
</feature>
<evidence type="ECO:0000313" key="3">
    <source>
        <dbReference type="Proteomes" id="UP000277580"/>
    </source>
</evidence>
<dbReference type="InParanoid" id="A0A3N4K869"/>
<dbReference type="AlphaFoldDB" id="A0A3N4K869"/>
<sequence>MLTPSKSLLTDTLLAPPPSVSAFSGSTICSTTSEPKNRRLLPRVPDHSRGSSGFNCTFCGCMQLPTTQGHVWRKHVFADLAPYMCIRSRCRSAGTFYTSKKAWVLHDTLCIRDAREGAGETTTEVCPFCLKDFGRDTGRFYSHVAHHMEDIRLFALPPAFREYEVGDYKDSSGMGSSEHTKSSRGRSPIGVHVAKNKAVDPLGTREWAMQAEGNIDVAESTRTVSVSSLESDSESMTRRFRCTLGEVTPAGMKALSGHREGMGWDERLRSTPGHAPPSRSTSRSEESSVNG</sequence>